<dbReference type="Gene3D" id="3.40.50.12710">
    <property type="match status" value="1"/>
</dbReference>
<evidence type="ECO:0000256" key="1">
    <source>
        <dbReference type="ARBA" id="ARBA00022603"/>
    </source>
</evidence>
<dbReference type="InterPro" id="IPR003788">
    <property type="entry name" value="NDUFAF7"/>
</dbReference>
<dbReference type="InterPro" id="IPR038375">
    <property type="entry name" value="NDUFAF7_sf"/>
</dbReference>
<gene>
    <name evidence="3" type="ORF">A2149_01400</name>
</gene>
<sequence>MKNSSLKDLIIEKIKKEKAVTFADFMEMALYYPELGYYTKKRDPATIPDYYTSVELHPVFGETIAAQISHLANPVLQKSKESFTVIEMGAGKGILACDILNGLRKRNKGLYDRVDFVLIEANRSLLAEAGKILGEHKPKVSFASSAEEFLKESEEDSVTGCIVSNELIDSFPVHRIRKEKGKIKEIYVSWDGAEFKEVLGEISGEEVKEYINRYGIELKEGCQAEVNLKISDWVREVSSILKRGFLITIDYGYLADKLYSEIFPDGTLRCYRKHKIDTNPYEGVGMKDITSHVNFSDLEYNGCINGFKLIDFTTQRDFFLRWGILDYVTKFAVGKEAFTTELFSELEAIKNLLLPDGMGEVFKVMIQRKG</sequence>
<dbReference type="GO" id="GO:0032259">
    <property type="term" value="P:methylation"/>
    <property type="evidence" value="ECO:0007669"/>
    <property type="project" value="UniProtKB-KW"/>
</dbReference>
<dbReference type="GO" id="GO:0035243">
    <property type="term" value="F:protein-arginine omega-N symmetric methyltransferase activity"/>
    <property type="evidence" value="ECO:0007669"/>
    <property type="project" value="TreeGrafter"/>
</dbReference>
<dbReference type="Pfam" id="PF02636">
    <property type="entry name" value="Methyltransf_28"/>
    <property type="match status" value="1"/>
</dbReference>
<dbReference type="AlphaFoldDB" id="A0A1F7RSZ2"/>
<organism evidence="3 4">
    <name type="scientific">Candidatus Schekmanbacteria bacterium RBG_16_38_11</name>
    <dbReference type="NCBI Taxonomy" id="1817880"/>
    <lineage>
        <taxon>Bacteria</taxon>
        <taxon>Candidatus Schekmaniibacteriota</taxon>
    </lineage>
</organism>
<name>A0A1F7RSZ2_9BACT</name>
<dbReference type="PANTHER" id="PTHR12049">
    <property type="entry name" value="PROTEIN ARGININE METHYLTRANSFERASE NDUFAF7, MITOCHONDRIAL"/>
    <property type="match status" value="1"/>
</dbReference>
<dbReference type="PANTHER" id="PTHR12049:SF7">
    <property type="entry name" value="PROTEIN ARGININE METHYLTRANSFERASE NDUFAF7, MITOCHONDRIAL"/>
    <property type="match status" value="1"/>
</dbReference>
<dbReference type="InterPro" id="IPR029063">
    <property type="entry name" value="SAM-dependent_MTases_sf"/>
</dbReference>
<dbReference type="Proteomes" id="UP000178435">
    <property type="component" value="Unassembled WGS sequence"/>
</dbReference>
<dbReference type="SUPFAM" id="SSF53335">
    <property type="entry name" value="S-adenosyl-L-methionine-dependent methyltransferases"/>
    <property type="match status" value="1"/>
</dbReference>
<dbReference type="EMBL" id="MGDF01000133">
    <property type="protein sequence ID" value="OGL44663.1"/>
    <property type="molecule type" value="Genomic_DNA"/>
</dbReference>
<evidence type="ECO:0000313" key="4">
    <source>
        <dbReference type="Proteomes" id="UP000178435"/>
    </source>
</evidence>
<keyword evidence="2" id="KW-0808">Transferase</keyword>
<reference evidence="3 4" key="1">
    <citation type="journal article" date="2016" name="Nat. Commun.">
        <title>Thousands of microbial genomes shed light on interconnected biogeochemical processes in an aquifer system.</title>
        <authorList>
            <person name="Anantharaman K."/>
            <person name="Brown C.T."/>
            <person name="Hug L.A."/>
            <person name="Sharon I."/>
            <person name="Castelle C.J."/>
            <person name="Probst A.J."/>
            <person name="Thomas B.C."/>
            <person name="Singh A."/>
            <person name="Wilkins M.J."/>
            <person name="Karaoz U."/>
            <person name="Brodie E.L."/>
            <person name="Williams K.H."/>
            <person name="Hubbard S.S."/>
            <person name="Banfield J.F."/>
        </authorList>
    </citation>
    <scope>NUCLEOTIDE SEQUENCE [LARGE SCALE GENOMIC DNA]</scope>
</reference>
<proteinExistence type="predicted"/>
<accession>A0A1F7RSZ2</accession>
<evidence type="ECO:0000256" key="2">
    <source>
        <dbReference type="ARBA" id="ARBA00022679"/>
    </source>
</evidence>
<evidence type="ECO:0000313" key="3">
    <source>
        <dbReference type="EMBL" id="OGL44663.1"/>
    </source>
</evidence>
<comment type="caution">
    <text evidence="3">The sequence shown here is derived from an EMBL/GenBank/DDBJ whole genome shotgun (WGS) entry which is preliminary data.</text>
</comment>
<keyword evidence="1" id="KW-0489">Methyltransferase</keyword>
<protein>
    <recommendedName>
        <fullName evidence="5">SAM-dependent methyltransferase</fullName>
    </recommendedName>
</protein>
<evidence type="ECO:0008006" key="5">
    <source>
        <dbReference type="Google" id="ProtNLM"/>
    </source>
</evidence>